<organism evidence="1 2">
    <name type="scientific">Streptomyces violaceoruber</name>
    <dbReference type="NCBI Taxonomy" id="1935"/>
    <lineage>
        <taxon>Bacteria</taxon>
        <taxon>Bacillati</taxon>
        <taxon>Actinomycetota</taxon>
        <taxon>Actinomycetes</taxon>
        <taxon>Kitasatosporales</taxon>
        <taxon>Streptomycetaceae</taxon>
        <taxon>Streptomyces</taxon>
        <taxon>Streptomyces violaceoruber group</taxon>
    </lineage>
</organism>
<accession>A0A1V0UHN1</accession>
<dbReference type="OrthoDB" id="4280645at2"/>
<dbReference type="Proteomes" id="UP000192445">
    <property type="component" value="Chromosome"/>
</dbReference>
<name>A0A1V0UHN1_STRVN</name>
<dbReference type="STRING" id="1935.B1H20_26150"/>
<evidence type="ECO:0000313" key="2">
    <source>
        <dbReference type="Proteomes" id="UP000192445"/>
    </source>
</evidence>
<dbReference type="KEGG" id="svu:B1H20_26150"/>
<proteinExistence type="predicted"/>
<evidence type="ECO:0000313" key="1">
    <source>
        <dbReference type="EMBL" id="ARF64482.1"/>
    </source>
</evidence>
<protein>
    <submittedName>
        <fullName evidence="1">Uncharacterized protein</fullName>
    </submittedName>
</protein>
<sequence length="94" mass="10175">MNDRTDPILHQVTPVPGGLYADSSYETVLSKVRNTLGSVSAALPDADGERKAALEDFRRRLARTQTGIRPGDDDGLQAARDLCTTVRRYMGVAG</sequence>
<dbReference type="SUPFAM" id="SSF47857">
    <property type="entry name" value="Apolipophorin-III"/>
    <property type="match status" value="1"/>
</dbReference>
<gene>
    <name evidence="1" type="ORF">B1H20_26150</name>
</gene>
<dbReference type="AlphaFoldDB" id="A0A1V0UHN1"/>
<dbReference type="RefSeq" id="WP_083193341.1">
    <property type="nucleotide sequence ID" value="NZ_CP020570.1"/>
</dbReference>
<dbReference type="EMBL" id="CP020570">
    <property type="protein sequence ID" value="ARF64482.1"/>
    <property type="molecule type" value="Genomic_DNA"/>
</dbReference>
<reference evidence="1 2" key="1">
    <citation type="submission" date="2017-03" db="EMBL/GenBank/DDBJ databases">
        <title>Complete Genome Sequence of a natural compounds producer, Streptomyces violaceus S21.</title>
        <authorList>
            <person name="Zhong C."/>
            <person name="Zhao Z."/>
            <person name="Fu J."/>
            <person name="Zong G."/>
            <person name="Qin R."/>
            <person name="Cao G."/>
        </authorList>
    </citation>
    <scope>NUCLEOTIDE SEQUENCE [LARGE SCALE GENOMIC DNA]</scope>
    <source>
        <strain evidence="1 2">S21</strain>
    </source>
</reference>